<dbReference type="PIRSF" id="PIRSF006621">
    <property type="entry name" value="Dus"/>
    <property type="match status" value="1"/>
</dbReference>
<evidence type="ECO:0000256" key="3">
    <source>
        <dbReference type="ARBA" id="ARBA00022643"/>
    </source>
</evidence>
<evidence type="ECO:0000256" key="8">
    <source>
        <dbReference type="PIRSR" id="PIRSR006621-1"/>
    </source>
</evidence>
<dbReference type="AlphaFoldDB" id="A0A921ML77"/>
<evidence type="ECO:0000259" key="10">
    <source>
        <dbReference type="Pfam" id="PF01207"/>
    </source>
</evidence>
<evidence type="ECO:0000313" key="12">
    <source>
        <dbReference type="Proteomes" id="UP000760668"/>
    </source>
</evidence>
<gene>
    <name evidence="11" type="ORF">K8V01_02280</name>
</gene>
<keyword evidence="3 7" id="KW-0288">FMN</keyword>
<organism evidence="11 12">
    <name type="scientific">Pseudoflavonifractor capillosus</name>
    <dbReference type="NCBI Taxonomy" id="106588"/>
    <lineage>
        <taxon>Bacteria</taxon>
        <taxon>Bacillati</taxon>
        <taxon>Bacillota</taxon>
        <taxon>Clostridia</taxon>
        <taxon>Eubacteriales</taxon>
        <taxon>Oscillospiraceae</taxon>
        <taxon>Pseudoflavonifractor</taxon>
    </lineage>
</organism>
<dbReference type="InterPro" id="IPR018517">
    <property type="entry name" value="tRNA_hU_synthase_CS"/>
</dbReference>
<dbReference type="SUPFAM" id="SSF51395">
    <property type="entry name" value="FMN-linked oxidoreductases"/>
    <property type="match status" value="1"/>
</dbReference>
<keyword evidence="9" id="KW-0547">Nucleotide-binding</keyword>
<dbReference type="InterPro" id="IPR013785">
    <property type="entry name" value="Aldolase_TIM"/>
</dbReference>
<dbReference type="InterPro" id="IPR035587">
    <property type="entry name" value="DUS-like_FMN-bd"/>
</dbReference>
<keyword evidence="4 7" id="KW-0819">tRNA processing</keyword>
<evidence type="ECO:0000256" key="9">
    <source>
        <dbReference type="PIRSR" id="PIRSR006621-2"/>
    </source>
</evidence>
<evidence type="ECO:0000256" key="2">
    <source>
        <dbReference type="ARBA" id="ARBA00022630"/>
    </source>
</evidence>
<feature type="binding site" evidence="9">
    <location>
        <begin position="218"/>
        <end position="219"/>
    </location>
    <ligand>
        <name>FMN</name>
        <dbReference type="ChEBI" id="CHEBI:58210"/>
    </ligand>
</feature>
<evidence type="ECO:0000256" key="5">
    <source>
        <dbReference type="ARBA" id="ARBA00022857"/>
    </source>
</evidence>
<dbReference type="PANTHER" id="PTHR45846:SF1">
    <property type="entry name" value="TRNA-DIHYDROURIDINE(47) SYNTHASE [NAD(P)(+)]-LIKE"/>
    <property type="match status" value="1"/>
</dbReference>
<feature type="active site" description="Proton donor" evidence="8">
    <location>
        <position position="94"/>
    </location>
</feature>
<dbReference type="GO" id="GO:0003723">
    <property type="term" value="F:RNA binding"/>
    <property type="evidence" value="ECO:0007669"/>
    <property type="project" value="TreeGrafter"/>
</dbReference>
<evidence type="ECO:0000256" key="7">
    <source>
        <dbReference type="PIRNR" id="PIRNR006621"/>
    </source>
</evidence>
<evidence type="ECO:0000313" key="11">
    <source>
        <dbReference type="EMBL" id="HJG85849.1"/>
    </source>
</evidence>
<dbReference type="PANTHER" id="PTHR45846">
    <property type="entry name" value="TRNA-DIHYDROURIDINE(47) SYNTHASE [NAD(P)(+)]-LIKE"/>
    <property type="match status" value="1"/>
</dbReference>
<dbReference type="InterPro" id="IPR001269">
    <property type="entry name" value="DUS_fam"/>
</dbReference>
<comment type="similarity">
    <text evidence="7">Belongs to the dus family.</text>
</comment>
<dbReference type="EMBL" id="DYUC01000020">
    <property type="protein sequence ID" value="HJG85849.1"/>
    <property type="molecule type" value="Genomic_DNA"/>
</dbReference>
<comment type="caution">
    <text evidence="11">The sequence shown here is derived from an EMBL/GenBank/DDBJ whole genome shotgun (WGS) entry which is preliminary data.</text>
</comment>
<dbReference type="PROSITE" id="PS01136">
    <property type="entry name" value="UPF0034"/>
    <property type="match status" value="1"/>
</dbReference>
<comment type="cofactor">
    <cofactor evidence="1 7 9">
        <name>FMN</name>
        <dbReference type="ChEBI" id="CHEBI:58210"/>
    </cofactor>
</comment>
<feature type="binding site" evidence="9">
    <location>
        <position position="64"/>
    </location>
    <ligand>
        <name>FMN</name>
        <dbReference type="ChEBI" id="CHEBI:58210"/>
    </ligand>
</feature>
<reference evidence="11" key="2">
    <citation type="submission" date="2021-09" db="EMBL/GenBank/DDBJ databases">
        <authorList>
            <person name="Gilroy R."/>
        </authorList>
    </citation>
    <scope>NUCLEOTIDE SEQUENCE</scope>
    <source>
        <strain evidence="11">CHK179-5677</strain>
    </source>
</reference>
<name>A0A921ML77_9FIRM</name>
<dbReference type="GO" id="GO:0017150">
    <property type="term" value="F:tRNA dihydrouridine synthase activity"/>
    <property type="evidence" value="ECO:0007669"/>
    <property type="project" value="InterPro"/>
</dbReference>
<dbReference type="EC" id="1.3.1.-" evidence="7"/>
<evidence type="ECO:0000256" key="4">
    <source>
        <dbReference type="ARBA" id="ARBA00022694"/>
    </source>
</evidence>
<protein>
    <recommendedName>
        <fullName evidence="7">tRNA-dihydrouridine synthase</fullName>
        <ecNumber evidence="7">1.3.1.-</ecNumber>
    </recommendedName>
</protein>
<accession>A0A921ML77</accession>
<dbReference type="Proteomes" id="UP000760668">
    <property type="component" value="Unassembled WGS sequence"/>
</dbReference>
<keyword evidence="2 7" id="KW-0285">Flavoprotein</keyword>
<dbReference type="GO" id="GO:0050660">
    <property type="term" value="F:flavin adenine dinucleotide binding"/>
    <property type="evidence" value="ECO:0007669"/>
    <property type="project" value="InterPro"/>
</dbReference>
<dbReference type="Pfam" id="PF01207">
    <property type="entry name" value="Dus"/>
    <property type="match status" value="1"/>
</dbReference>
<comment type="function">
    <text evidence="7">Catalyzes the synthesis of 5,6-dihydrouridine (D), a modified base found in the D-loop of most tRNAs, via the reduction of the C5-C6 double bond in target uridines.</text>
</comment>
<feature type="binding site" evidence="9">
    <location>
        <position position="133"/>
    </location>
    <ligand>
        <name>FMN</name>
        <dbReference type="ChEBI" id="CHEBI:58210"/>
    </ligand>
</feature>
<proteinExistence type="inferred from homology"/>
<dbReference type="CDD" id="cd02801">
    <property type="entry name" value="DUS_like_FMN"/>
    <property type="match status" value="1"/>
</dbReference>
<keyword evidence="5" id="KW-0521">NADP</keyword>
<dbReference type="RefSeq" id="WP_295368029.1">
    <property type="nucleotide sequence ID" value="NZ_DYUC01000020.1"/>
</dbReference>
<sequence>MRCYFAPMEGITGYIFRNCHSRFFPGVDRYYMPFLSPRQDHNFTRRELEDILPEHNEGVHAVPQLLTKQPEDFLWAAGELAAMGYREVNLNLGCPSGTVTAKGKGSGLLARREELERLLDGIFAAAPMAVSVKTRLGMHDPEEFGPLLELYNRYPIAELTVHPRIRGDFYKKPVRPEYFDLAVRMSRAPLCYNGDVVTPGDWEKISARWPEVEAVMIGRGLVADPSLAGRLKGERPAGLDTLRAFHHELYETYAQVFGSRRNAMLRMKEAWTYLIHLFGDSEKLERRIRKAADTGEFESAVDEVFRTLPLLDEPAGEW</sequence>
<dbReference type="Gene3D" id="3.20.20.70">
    <property type="entry name" value="Aldolase class I"/>
    <property type="match status" value="1"/>
</dbReference>
<feature type="binding site" evidence="9">
    <location>
        <position position="162"/>
    </location>
    <ligand>
        <name>FMN</name>
        <dbReference type="ChEBI" id="CHEBI:58210"/>
    </ligand>
</feature>
<evidence type="ECO:0000256" key="1">
    <source>
        <dbReference type="ARBA" id="ARBA00001917"/>
    </source>
</evidence>
<keyword evidence="6 7" id="KW-0560">Oxidoreductase</keyword>
<reference evidence="11" key="1">
    <citation type="journal article" date="2021" name="PeerJ">
        <title>Extensive microbial diversity within the chicken gut microbiome revealed by metagenomics and culture.</title>
        <authorList>
            <person name="Gilroy R."/>
            <person name="Ravi A."/>
            <person name="Getino M."/>
            <person name="Pursley I."/>
            <person name="Horton D.L."/>
            <person name="Alikhan N.F."/>
            <person name="Baker D."/>
            <person name="Gharbi K."/>
            <person name="Hall N."/>
            <person name="Watson M."/>
            <person name="Adriaenssens E.M."/>
            <person name="Foster-Nyarko E."/>
            <person name="Jarju S."/>
            <person name="Secka A."/>
            <person name="Antonio M."/>
            <person name="Oren A."/>
            <person name="Chaudhuri R.R."/>
            <person name="La Ragione R."/>
            <person name="Hildebrand F."/>
            <person name="Pallen M.J."/>
        </authorList>
    </citation>
    <scope>NUCLEOTIDE SEQUENCE</scope>
    <source>
        <strain evidence="11">CHK179-5677</strain>
    </source>
</reference>
<evidence type="ECO:0000256" key="6">
    <source>
        <dbReference type="ARBA" id="ARBA00023002"/>
    </source>
</evidence>
<feature type="domain" description="DUS-like FMN-binding" evidence="10">
    <location>
        <begin position="5"/>
        <end position="302"/>
    </location>
</feature>